<evidence type="ECO:0000313" key="2">
    <source>
        <dbReference type="EMBL" id="OEH78568.1"/>
    </source>
</evidence>
<dbReference type="Proteomes" id="UP000095192">
    <property type="component" value="Unassembled WGS sequence"/>
</dbReference>
<keyword evidence="3" id="KW-1185">Reference proteome</keyword>
<name>A0A1D3D550_9EIME</name>
<dbReference type="AlphaFoldDB" id="A0A1D3D550"/>
<organism evidence="2 3">
    <name type="scientific">Cyclospora cayetanensis</name>
    <dbReference type="NCBI Taxonomy" id="88456"/>
    <lineage>
        <taxon>Eukaryota</taxon>
        <taxon>Sar</taxon>
        <taxon>Alveolata</taxon>
        <taxon>Apicomplexa</taxon>
        <taxon>Conoidasida</taxon>
        <taxon>Coccidia</taxon>
        <taxon>Eucoccidiorida</taxon>
        <taxon>Eimeriorina</taxon>
        <taxon>Eimeriidae</taxon>
        <taxon>Cyclospora</taxon>
    </lineage>
</organism>
<feature type="transmembrane region" description="Helical" evidence="1">
    <location>
        <begin position="69"/>
        <end position="91"/>
    </location>
</feature>
<gene>
    <name evidence="2" type="ORF">cyc_00141</name>
</gene>
<protein>
    <submittedName>
        <fullName evidence="2">Uncharacterized protein</fullName>
    </submittedName>
</protein>
<feature type="transmembrane region" description="Helical" evidence="1">
    <location>
        <begin position="156"/>
        <end position="177"/>
    </location>
</feature>
<evidence type="ECO:0000313" key="3">
    <source>
        <dbReference type="Proteomes" id="UP000095192"/>
    </source>
</evidence>
<feature type="transmembrane region" description="Helical" evidence="1">
    <location>
        <begin position="189"/>
        <end position="212"/>
    </location>
</feature>
<keyword evidence="1" id="KW-0472">Membrane</keyword>
<sequence>MRPLYSAWSWLFCVSDPNDPKLRGWLHPALALGFNLGLSFVLASAAFLAAPTQFHEEWLQHQSPQFLSFIHGLASVASFVGLQPALLLPWARSTLGRVLLPEELLLDKKQAFSLYSWEKGTLQPQAYALFLLLYAVLMVTCRLYEKGPMMLYDAAWACNTSMIVTAAAIWLNIPFLVSACSCWVAIDQLLWYVDMLYLLIRGRFLIGVAKYLTNRDTPWMKKLFSTHHLWFILFTTYINLRRGPSHTVSWHMRQQTMVPVSPLESANLGHGKLLFVRGLPYRLQSFKERAFVTVTSGGGLTNVAPARTGK</sequence>
<feature type="transmembrane region" description="Helical" evidence="1">
    <location>
        <begin position="126"/>
        <end position="144"/>
    </location>
</feature>
<keyword evidence="1" id="KW-1133">Transmembrane helix</keyword>
<dbReference type="InParanoid" id="A0A1D3D550"/>
<feature type="transmembrane region" description="Helical" evidence="1">
    <location>
        <begin position="25"/>
        <end position="48"/>
    </location>
</feature>
<proteinExistence type="predicted"/>
<dbReference type="EMBL" id="JROU02000691">
    <property type="protein sequence ID" value="OEH78568.1"/>
    <property type="molecule type" value="Genomic_DNA"/>
</dbReference>
<dbReference type="VEuPathDB" id="ToxoDB:LOC34617360"/>
<reference evidence="2 3" key="1">
    <citation type="journal article" date="2016" name="BMC Genomics">
        <title>Comparative genomics reveals Cyclospora cayetanensis possesses coccidia-like metabolism and invasion components but unique surface antigens.</title>
        <authorList>
            <person name="Liu S."/>
            <person name="Wang L."/>
            <person name="Zheng H."/>
            <person name="Xu Z."/>
            <person name="Roellig D.M."/>
            <person name="Li N."/>
            <person name="Frace M.A."/>
            <person name="Tang K."/>
            <person name="Arrowood M.J."/>
            <person name="Moss D.M."/>
            <person name="Zhang L."/>
            <person name="Feng Y."/>
            <person name="Xiao L."/>
        </authorList>
    </citation>
    <scope>NUCLEOTIDE SEQUENCE [LARGE SCALE GENOMIC DNA]</scope>
    <source>
        <strain evidence="2 3">CHN_HEN01</strain>
    </source>
</reference>
<comment type="caution">
    <text evidence="2">The sequence shown here is derived from an EMBL/GenBank/DDBJ whole genome shotgun (WGS) entry which is preliminary data.</text>
</comment>
<dbReference type="VEuPathDB" id="ToxoDB:cyc_00141"/>
<keyword evidence="1" id="KW-0812">Transmembrane</keyword>
<evidence type="ECO:0000256" key="1">
    <source>
        <dbReference type="SAM" id="Phobius"/>
    </source>
</evidence>
<accession>A0A1D3D550</accession>